<accession>A0A1S7LIF6</accession>
<gene>
    <name evidence="1" type="ORF">MAGMO_2000</name>
</gene>
<protein>
    <submittedName>
        <fullName evidence="1">Uncharacterized protein</fullName>
    </submittedName>
</protein>
<dbReference type="EMBL" id="LO017727">
    <property type="protein sequence ID" value="CRH06173.1"/>
    <property type="molecule type" value="Genomic_DNA"/>
</dbReference>
<dbReference type="AlphaFoldDB" id="A0A1S7LIF6"/>
<organism evidence="1">
    <name type="scientific">Magnetococcus massalia (strain MO-1)</name>
    <dbReference type="NCBI Taxonomy" id="451514"/>
    <lineage>
        <taxon>Bacteria</taxon>
        <taxon>Pseudomonadati</taxon>
        <taxon>Pseudomonadota</taxon>
        <taxon>Magnetococcia</taxon>
        <taxon>Magnetococcales</taxon>
        <taxon>Magnetococcaceae</taxon>
        <taxon>Magnetococcus</taxon>
    </lineage>
</organism>
<reference evidence="1" key="1">
    <citation type="submission" date="2015-04" db="EMBL/GenBank/DDBJ databases">
        <authorList>
            <person name="Syromyatnikov M.Y."/>
            <person name="Popov V.N."/>
        </authorList>
    </citation>
    <scope>NUCLEOTIDE SEQUENCE</scope>
    <source>
        <strain evidence="1">MO-1</strain>
    </source>
</reference>
<sequence>MQSLNRLWSACETVQGHAGVLAEWKDWLGGEYPVVKSLLKSTGRKARGYPCPSPGAPGCPREVVEHRDGSITAVCGDQEARNCDDLSLVLDDVLIHALDHRKLSGMVAKALGLTAKFNPIQNIVGCWQVGEYIPFAGRRFPAFMLLTTEASKQSKAIHRLCMDLTDPFLLVVSSAASLTSEDALYIQRRNGRSIPLDEVLVANDNGRIAISPSASEQMSAFHADLFPEEEEVASSPLFPTPRDATWGDLRIRFLDGHRATLFCQGVSKTVNFSTMGMENRRSREPSVQWDLLEKLAAGHGRFSWKSSGANKQIPQQIRRLNKDLQRYFGIEERAVLWRDDESAYCTRFEIHYEPDEPASTSS</sequence>
<evidence type="ECO:0000313" key="1">
    <source>
        <dbReference type="EMBL" id="CRH06173.1"/>
    </source>
</evidence>
<proteinExistence type="predicted"/>
<name>A0A1S7LIF6_MAGMO</name>